<name>A0A1S4BKL4_TOBAC</name>
<dbReference type="STRING" id="4097.A0A1S4BKL4"/>
<keyword evidence="3 5" id="KW-0221">Differentiation</keyword>
<accession>A0A1S4BKL4</accession>
<evidence type="ECO:0000256" key="1">
    <source>
        <dbReference type="ARBA" id="ARBA00008956"/>
    </source>
</evidence>
<keyword evidence="2 5" id="KW-0217">Developmental protein</keyword>
<keyword evidence="4 5" id="KW-0287">Flowering</keyword>
<evidence type="ECO:0000313" key="6">
    <source>
        <dbReference type="RefSeq" id="XP_016489390.1"/>
    </source>
</evidence>
<protein>
    <recommendedName>
        <fullName evidence="5">FRIGIDA-like protein</fullName>
    </recommendedName>
</protein>
<dbReference type="KEGG" id="nta:107809300"/>
<evidence type="ECO:0000256" key="5">
    <source>
        <dbReference type="RuleBase" id="RU364012"/>
    </source>
</evidence>
<dbReference type="AlphaFoldDB" id="A0A1S4BKL4"/>
<dbReference type="OrthoDB" id="1489509at2759"/>
<evidence type="ECO:0000256" key="3">
    <source>
        <dbReference type="ARBA" id="ARBA00022782"/>
    </source>
</evidence>
<sequence length="91" mass="10330">MQSLGKLVTPIVKDKANEIAEIWKRSLDERGGVENVKEPYVHTFLQHLVTFGIVKDEDFDLYRKLVVGSAWRKQMPKLAVSLGLGDKMSDD</sequence>
<dbReference type="PANTHER" id="PTHR31791">
    <property type="entry name" value="FRIGIDA-LIKE PROTEIN 3-RELATED"/>
    <property type="match status" value="1"/>
</dbReference>
<dbReference type="Pfam" id="PF07899">
    <property type="entry name" value="Frigida"/>
    <property type="match status" value="1"/>
</dbReference>
<dbReference type="GO" id="GO:0009908">
    <property type="term" value="P:flower development"/>
    <property type="evidence" value="ECO:0007669"/>
    <property type="project" value="UniProtKB-KW"/>
</dbReference>
<organism evidence="6">
    <name type="scientific">Nicotiana tabacum</name>
    <name type="common">Common tobacco</name>
    <dbReference type="NCBI Taxonomy" id="4097"/>
    <lineage>
        <taxon>Eukaryota</taxon>
        <taxon>Viridiplantae</taxon>
        <taxon>Streptophyta</taxon>
        <taxon>Embryophyta</taxon>
        <taxon>Tracheophyta</taxon>
        <taxon>Spermatophyta</taxon>
        <taxon>Magnoliopsida</taxon>
        <taxon>eudicotyledons</taxon>
        <taxon>Gunneridae</taxon>
        <taxon>Pentapetalae</taxon>
        <taxon>asterids</taxon>
        <taxon>lamiids</taxon>
        <taxon>Solanales</taxon>
        <taxon>Solanaceae</taxon>
        <taxon>Nicotianoideae</taxon>
        <taxon>Nicotianeae</taxon>
        <taxon>Nicotiana</taxon>
    </lineage>
</organism>
<comment type="similarity">
    <text evidence="1 5">Belongs to the Frigida family.</text>
</comment>
<dbReference type="RefSeq" id="XP_016489390.1">
    <property type="nucleotide sequence ID" value="XM_016633904.1"/>
</dbReference>
<dbReference type="GO" id="GO:0030154">
    <property type="term" value="P:cell differentiation"/>
    <property type="evidence" value="ECO:0007669"/>
    <property type="project" value="UniProtKB-KW"/>
</dbReference>
<evidence type="ECO:0000256" key="4">
    <source>
        <dbReference type="ARBA" id="ARBA00023089"/>
    </source>
</evidence>
<evidence type="ECO:0000256" key="2">
    <source>
        <dbReference type="ARBA" id="ARBA00022473"/>
    </source>
</evidence>
<reference evidence="6" key="1">
    <citation type="submission" date="2025-08" db="UniProtKB">
        <authorList>
            <consortium name="RefSeq"/>
        </authorList>
    </citation>
    <scope>IDENTIFICATION</scope>
</reference>
<proteinExistence type="inferred from homology"/>
<dbReference type="PaxDb" id="4097-A0A1S4BKL4"/>
<gene>
    <name evidence="6" type="primary">LOC107809300</name>
</gene>
<dbReference type="PANTHER" id="PTHR31791:SF2">
    <property type="entry name" value="FRIGIDA-LIKE PROTEIN 4A-RELATED"/>
    <property type="match status" value="1"/>
</dbReference>
<dbReference type="InterPro" id="IPR012474">
    <property type="entry name" value="Frigida"/>
</dbReference>